<dbReference type="GO" id="GO:0006270">
    <property type="term" value="P:DNA replication initiation"/>
    <property type="evidence" value="ECO:0007669"/>
    <property type="project" value="InterPro"/>
</dbReference>
<dbReference type="GO" id="GO:0006275">
    <property type="term" value="P:regulation of DNA replication"/>
    <property type="evidence" value="ECO:0007669"/>
    <property type="project" value="InterPro"/>
</dbReference>
<evidence type="ECO:0000313" key="3">
    <source>
        <dbReference type="EMBL" id="MBC8432037.1"/>
    </source>
</evidence>
<comment type="caution">
    <text evidence="3">The sequence shown here is derived from an EMBL/GenBank/DDBJ whole genome shotgun (WGS) entry which is preliminary data.</text>
</comment>
<dbReference type="InterPro" id="IPR036515">
    <property type="entry name" value="Transposase_17_sf"/>
</dbReference>
<sequence length="335" mass="38601">MPRKARIDAPGALHHIIFRGIERRKIFRDNKDRDNFVDRLGNVLSDSGTPCYAWALIPNHVHLLLKTGNTPLSTVMQRILTGHAAYFNRRHRRYGKLFQNRYKSILCQEDTYLLKLVRYIHLNPLRAKVVSDFKKLDQYLYCGHSRIVGHSKSSWQDVSYVLQQFGMKKSAARRNYKDFVKKGIELGRCPELTGGGLIRSLGGWSTAKMLRRSIERIKSDERILGDGDYVEEILKKANEQMESRYLLANLGYDIDKVASRVSDVLDIDAERVWRKGKHPETVRARSLLCFWAARELGITMKNLADRLGLTPPAVSISVRRGEKLAKKFGYRLINE</sequence>
<dbReference type="GO" id="GO:0004803">
    <property type="term" value="F:transposase activity"/>
    <property type="evidence" value="ECO:0007669"/>
    <property type="project" value="InterPro"/>
</dbReference>
<dbReference type="EMBL" id="JACNIG010000199">
    <property type="protein sequence ID" value="MBC8432037.1"/>
    <property type="molecule type" value="Genomic_DNA"/>
</dbReference>
<reference evidence="3 4" key="1">
    <citation type="submission" date="2020-08" db="EMBL/GenBank/DDBJ databases">
        <title>Bridging the membrane lipid divide: bacteria of the FCB group superphylum have the potential to synthesize archaeal ether lipids.</title>
        <authorList>
            <person name="Villanueva L."/>
            <person name="Von Meijenfeldt F.A.B."/>
            <person name="Westbye A.B."/>
            <person name="Yadav S."/>
            <person name="Hopmans E.C."/>
            <person name="Dutilh B.E."/>
            <person name="Sinninghe Damste J.S."/>
        </authorList>
    </citation>
    <scope>NUCLEOTIDE SEQUENCE [LARGE SCALE GENOMIC DNA]</scope>
    <source>
        <strain evidence="3">NIOZ-UU17</strain>
    </source>
</reference>
<dbReference type="SUPFAM" id="SSF48295">
    <property type="entry name" value="TrpR-like"/>
    <property type="match status" value="1"/>
</dbReference>
<dbReference type="PANTHER" id="PTHR34322">
    <property type="entry name" value="TRANSPOSASE, Y1_TNP DOMAIN-CONTAINING"/>
    <property type="match status" value="1"/>
</dbReference>
<dbReference type="AlphaFoldDB" id="A0A8J6TS51"/>
<evidence type="ECO:0000313" key="4">
    <source>
        <dbReference type="Proteomes" id="UP000605201"/>
    </source>
</evidence>
<dbReference type="Proteomes" id="UP000605201">
    <property type="component" value="Unassembled WGS sequence"/>
</dbReference>
<dbReference type="InterPro" id="IPR010921">
    <property type="entry name" value="Trp_repressor/repl_initiator"/>
</dbReference>
<proteinExistence type="predicted"/>
<dbReference type="GO" id="GO:0043565">
    <property type="term" value="F:sequence-specific DNA binding"/>
    <property type="evidence" value="ECO:0007669"/>
    <property type="project" value="InterPro"/>
</dbReference>
<dbReference type="Pfam" id="PF01797">
    <property type="entry name" value="Y1_Tnp"/>
    <property type="match status" value="1"/>
</dbReference>
<dbReference type="GO" id="GO:0005524">
    <property type="term" value="F:ATP binding"/>
    <property type="evidence" value="ECO:0007669"/>
    <property type="project" value="InterPro"/>
</dbReference>
<dbReference type="SMART" id="SM01321">
    <property type="entry name" value="Y1_Tnp"/>
    <property type="match status" value="1"/>
</dbReference>
<organism evidence="3 4">
    <name type="scientific">Candidatus Desulfatibia vada</name>
    <dbReference type="NCBI Taxonomy" id="2841696"/>
    <lineage>
        <taxon>Bacteria</taxon>
        <taxon>Pseudomonadati</taxon>
        <taxon>Thermodesulfobacteriota</taxon>
        <taxon>Desulfobacteria</taxon>
        <taxon>Desulfobacterales</taxon>
        <taxon>Desulfobacterales incertae sedis</taxon>
        <taxon>Candidatus Desulfatibia</taxon>
    </lineage>
</organism>
<dbReference type="PANTHER" id="PTHR34322:SF2">
    <property type="entry name" value="TRANSPOSASE IS200-LIKE DOMAIN-CONTAINING PROTEIN"/>
    <property type="match status" value="1"/>
</dbReference>
<evidence type="ECO:0000259" key="2">
    <source>
        <dbReference type="SMART" id="SM01321"/>
    </source>
</evidence>
<name>A0A8J6TS51_9BACT</name>
<dbReference type="SMART" id="SM00760">
    <property type="entry name" value="Bac_DnaA_C"/>
    <property type="match status" value="1"/>
</dbReference>
<dbReference type="InterPro" id="IPR002686">
    <property type="entry name" value="Transposase_17"/>
</dbReference>
<feature type="domain" description="Chromosomal replication initiator DnaA C-terminal" evidence="1">
    <location>
        <begin position="253"/>
        <end position="321"/>
    </location>
</feature>
<feature type="domain" description="Transposase IS200-like" evidence="2">
    <location>
        <begin position="9"/>
        <end position="123"/>
    </location>
</feature>
<accession>A0A8J6TS51</accession>
<evidence type="ECO:0000259" key="1">
    <source>
        <dbReference type="SMART" id="SM00760"/>
    </source>
</evidence>
<dbReference type="InterPro" id="IPR013159">
    <property type="entry name" value="DnaA_C"/>
</dbReference>
<gene>
    <name evidence="3" type="ORF">H8D96_08965</name>
</gene>
<dbReference type="Gene3D" id="3.30.70.1290">
    <property type="entry name" value="Transposase IS200-like"/>
    <property type="match status" value="1"/>
</dbReference>
<protein>
    <submittedName>
        <fullName evidence="3">Transposase</fullName>
    </submittedName>
</protein>
<dbReference type="GO" id="GO:0006313">
    <property type="term" value="P:DNA transposition"/>
    <property type="evidence" value="ECO:0007669"/>
    <property type="project" value="InterPro"/>
</dbReference>
<dbReference type="SUPFAM" id="SSF143422">
    <property type="entry name" value="Transposase IS200-like"/>
    <property type="match status" value="1"/>
</dbReference>